<evidence type="ECO:0000256" key="2">
    <source>
        <dbReference type="ARBA" id="ARBA00012255"/>
    </source>
</evidence>
<comment type="caution">
    <text evidence="14">The sequence shown here is derived from an EMBL/GenBank/DDBJ whole genome shotgun (WGS) entry which is preliminary data.</text>
</comment>
<dbReference type="InterPro" id="IPR050792">
    <property type="entry name" value="ADP-ribosylglycohydrolase"/>
</dbReference>
<dbReference type="InterPro" id="IPR036705">
    <property type="entry name" value="Ribosyl_crysJ1_sf"/>
</dbReference>
<feature type="binding site" evidence="12">
    <location>
        <position position="203"/>
    </location>
    <ligand>
        <name>Mg(2+)</name>
        <dbReference type="ChEBI" id="CHEBI:18420"/>
        <label>1</label>
    </ligand>
</feature>
<keyword evidence="12" id="KW-0479">Metal-binding</keyword>
<evidence type="ECO:0000256" key="7">
    <source>
        <dbReference type="ARBA" id="ARBA00042722"/>
    </source>
</evidence>
<evidence type="ECO:0000256" key="10">
    <source>
        <dbReference type="ARBA" id="ARBA00043193"/>
    </source>
</evidence>
<feature type="compositionally biased region" description="Basic residues" evidence="13">
    <location>
        <begin position="16"/>
        <end position="26"/>
    </location>
</feature>
<dbReference type="Gene3D" id="1.10.4080.10">
    <property type="entry name" value="ADP-ribosylation/Crystallin J1"/>
    <property type="match status" value="1"/>
</dbReference>
<feature type="compositionally biased region" description="Polar residues" evidence="13">
    <location>
        <begin position="1"/>
        <end position="12"/>
    </location>
</feature>
<dbReference type="PANTHER" id="PTHR16222">
    <property type="entry name" value="ADP-RIBOSYLGLYCOHYDROLASE"/>
    <property type="match status" value="1"/>
</dbReference>
<keyword evidence="3" id="KW-0378">Hydrolase</keyword>
<feature type="region of interest" description="Disordered" evidence="13">
    <location>
        <begin position="1"/>
        <end position="26"/>
    </location>
</feature>
<dbReference type="GO" id="GO:0004649">
    <property type="term" value="F:poly(ADP-ribose) glycohydrolase activity"/>
    <property type="evidence" value="ECO:0007669"/>
    <property type="project" value="UniProtKB-EC"/>
</dbReference>
<accession>A0A8J4GED5</accession>
<evidence type="ECO:0000256" key="6">
    <source>
        <dbReference type="ARBA" id="ARBA00042471"/>
    </source>
</evidence>
<sequence>MRSISSPSTQGVGSRAARRQLGHWPRKQAPIDVKQPANMLTCCAAAATHASTATTGAVTSTCSPSAALRASVRASANHGIAAWCSWPAPCRHWQHSTQVAKAAPKLRRARATAAAPALVPAPSPPSFFPPSSSPAASAPHLTPAISEESKAVGCLIGAMCGNVLAAPYQDDRHYHVIRYRPNGVTDFWRYDIGTRPAGYGQYTGDFGNLLAVARSLVEHRGADTEAVLNALATSYEPGVRRYSTYDKVVMDAVQAGSQPLQVPELAERYLAETTRQLASTSSDRSDREPYGPTDLCAAARAAPIGFAYRSAGGDRLLSAVRRSVLFSHPTPLGLDGAHVVAAAAAWAARQQPADAVGCRPEVLLNHLINDVAVTADMADKLRLLRDNLFQVAAITSWRSFYAGPQWHALARMLSLLSFHGYATAASEFAAVALLVFLTNWGKPEQAVMVAASLGGHAPATTQVVGALAGALHGKDWVPTRWWDALENDVEGYSGRDAVAGVGRAMAKLTLAELDAMEQ</sequence>
<comment type="cofactor">
    <cofactor evidence="12">
        <name>Mg(2+)</name>
        <dbReference type="ChEBI" id="CHEBI:18420"/>
    </cofactor>
    <text evidence="12">Binds 2 magnesium ions per subunit.</text>
</comment>
<feature type="binding site" evidence="12">
    <location>
        <position position="205"/>
    </location>
    <ligand>
        <name>Mg(2+)</name>
        <dbReference type="ChEBI" id="CHEBI:18420"/>
        <label>1</label>
    </ligand>
</feature>
<dbReference type="Proteomes" id="UP000722791">
    <property type="component" value="Unassembled WGS sequence"/>
</dbReference>
<dbReference type="GO" id="GO:0046872">
    <property type="term" value="F:metal ion binding"/>
    <property type="evidence" value="ECO:0007669"/>
    <property type="project" value="UniProtKB-KW"/>
</dbReference>
<comment type="catalytic activity">
    <reaction evidence="11">
        <text>alpha-NAD(+) + H2O = ADP-D-ribose + nicotinamide + H(+)</text>
        <dbReference type="Rhea" id="RHEA:68792"/>
        <dbReference type="ChEBI" id="CHEBI:15377"/>
        <dbReference type="ChEBI" id="CHEBI:15378"/>
        <dbReference type="ChEBI" id="CHEBI:17154"/>
        <dbReference type="ChEBI" id="CHEBI:57967"/>
        <dbReference type="ChEBI" id="CHEBI:77017"/>
    </reaction>
</comment>
<organism evidence="14 15">
    <name type="scientific">Volvox reticuliferus</name>
    <dbReference type="NCBI Taxonomy" id="1737510"/>
    <lineage>
        <taxon>Eukaryota</taxon>
        <taxon>Viridiplantae</taxon>
        <taxon>Chlorophyta</taxon>
        <taxon>core chlorophytes</taxon>
        <taxon>Chlorophyceae</taxon>
        <taxon>CS clade</taxon>
        <taxon>Chlamydomonadales</taxon>
        <taxon>Volvocaceae</taxon>
        <taxon>Volvox</taxon>
    </lineage>
</organism>
<dbReference type="AlphaFoldDB" id="A0A8J4GED5"/>
<gene>
    <name evidence="14" type="ORF">Vretimale_9922</name>
</gene>
<dbReference type="Pfam" id="PF03747">
    <property type="entry name" value="ADP_ribosyl_GH"/>
    <property type="match status" value="1"/>
</dbReference>
<dbReference type="SUPFAM" id="SSF101478">
    <property type="entry name" value="ADP-ribosylglycohydrolase"/>
    <property type="match status" value="1"/>
</dbReference>
<reference evidence="14" key="1">
    <citation type="journal article" date="2021" name="Proc. Natl. Acad. Sci. U.S.A.">
        <title>Three genomes in the algal genus Volvox reveal the fate of a haploid sex-determining region after a transition to homothallism.</title>
        <authorList>
            <person name="Yamamoto K."/>
            <person name="Hamaji T."/>
            <person name="Kawai-Toyooka H."/>
            <person name="Matsuzaki R."/>
            <person name="Takahashi F."/>
            <person name="Nishimura Y."/>
            <person name="Kawachi M."/>
            <person name="Noguchi H."/>
            <person name="Minakuchi Y."/>
            <person name="Umen J.G."/>
            <person name="Toyoda A."/>
            <person name="Nozaki H."/>
        </authorList>
    </citation>
    <scope>NUCLEOTIDE SEQUENCE</scope>
    <source>
        <strain evidence="14">NIES-3785</strain>
    </source>
</reference>
<evidence type="ECO:0000256" key="8">
    <source>
        <dbReference type="ARBA" id="ARBA00042850"/>
    </source>
</evidence>
<evidence type="ECO:0000256" key="13">
    <source>
        <dbReference type="SAM" id="MobiDB-lite"/>
    </source>
</evidence>
<dbReference type="EMBL" id="BNCQ01000018">
    <property type="protein sequence ID" value="GIM05420.1"/>
    <property type="molecule type" value="Genomic_DNA"/>
</dbReference>
<dbReference type="InterPro" id="IPR005502">
    <property type="entry name" value="Ribosyl_crysJ1"/>
</dbReference>
<evidence type="ECO:0000256" key="3">
    <source>
        <dbReference type="ARBA" id="ARBA00022801"/>
    </source>
</evidence>
<protein>
    <recommendedName>
        <fullName evidence="4">ADP-ribosylhydrolase ARH3</fullName>
        <ecNumber evidence="2">3.2.1.143</ecNumber>
    </recommendedName>
    <alternativeName>
        <fullName evidence="5">ADP-ribose glycohydrolase ARH3</fullName>
    </alternativeName>
    <alternativeName>
        <fullName evidence="6">ADP-ribosylhydrolase 3</fullName>
    </alternativeName>
    <alternativeName>
        <fullName evidence="9">O-acetyl-ADP-ribose deacetylase ARH3</fullName>
    </alternativeName>
    <alternativeName>
        <fullName evidence="10">Poly(ADP-ribose) glycohydrolase ARH3</fullName>
    </alternativeName>
    <alternativeName>
        <fullName evidence="8">[Protein ADP-ribosylarginine] hydrolase-like protein 2</fullName>
    </alternativeName>
    <alternativeName>
        <fullName evidence="7">[Protein ADP-ribosylserine] hydrolase</fullName>
    </alternativeName>
</protein>
<evidence type="ECO:0000256" key="9">
    <source>
        <dbReference type="ARBA" id="ARBA00043187"/>
    </source>
</evidence>
<evidence type="ECO:0000313" key="14">
    <source>
        <dbReference type="EMBL" id="GIM05420.1"/>
    </source>
</evidence>
<evidence type="ECO:0000256" key="5">
    <source>
        <dbReference type="ARBA" id="ARBA00042398"/>
    </source>
</evidence>
<dbReference type="PANTHER" id="PTHR16222:SF24">
    <property type="entry name" value="ADP-RIBOSYLHYDROLASE ARH3"/>
    <property type="match status" value="1"/>
</dbReference>
<evidence type="ECO:0000313" key="15">
    <source>
        <dbReference type="Proteomes" id="UP000722791"/>
    </source>
</evidence>
<evidence type="ECO:0000256" key="11">
    <source>
        <dbReference type="ARBA" id="ARBA00049015"/>
    </source>
</evidence>
<evidence type="ECO:0000256" key="12">
    <source>
        <dbReference type="PIRSR" id="PIRSR605502-1"/>
    </source>
</evidence>
<proteinExistence type="inferred from homology"/>
<evidence type="ECO:0000256" key="1">
    <source>
        <dbReference type="ARBA" id="ARBA00010702"/>
    </source>
</evidence>
<keyword evidence="12" id="KW-0460">Magnesium</keyword>
<dbReference type="EC" id="3.2.1.143" evidence="2"/>
<evidence type="ECO:0000256" key="4">
    <source>
        <dbReference type="ARBA" id="ARBA00041057"/>
    </source>
</evidence>
<comment type="similarity">
    <text evidence="1">Belongs to the ADP-ribosylglycohydrolase family.</text>
</comment>
<name>A0A8J4GED5_9CHLO</name>